<proteinExistence type="predicted"/>
<dbReference type="AlphaFoldDB" id="A0A369JUN8"/>
<dbReference type="InterPro" id="IPR036770">
    <property type="entry name" value="Ankyrin_rpt-contain_sf"/>
</dbReference>
<dbReference type="InParanoid" id="A0A369JUN8"/>
<dbReference type="EMBL" id="LUEZ02000040">
    <property type="protein sequence ID" value="RDB26051.1"/>
    <property type="molecule type" value="Genomic_DNA"/>
</dbReference>
<dbReference type="Proteomes" id="UP000076154">
    <property type="component" value="Unassembled WGS sequence"/>
</dbReference>
<keyword evidence="3" id="KW-1185">Reference proteome</keyword>
<evidence type="ECO:0000313" key="2">
    <source>
        <dbReference type="EMBL" id="RDB26051.1"/>
    </source>
</evidence>
<reference evidence="2" key="1">
    <citation type="submission" date="2018-04" db="EMBL/GenBank/DDBJ databases">
        <title>Whole genome sequencing of Hypsizygus marmoreus.</title>
        <authorList>
            <person name="Choi I.-G."/>
            <person name="Min B."/>
            <person name="Kim J.-G."/>
            <person name="Kim S."/>
            <person name="Oh Y.-L."/>
            <person name="Kong W.-S."/>
            <person name="Park H."/>
            <person name="Jeong J."/>
            <person name="Song E.-S."/>
        </authorList>
    </citation>
    <scope>NUCLEOTIDE SEQUENCE [LARGE SCALE GENOMIC DNA]</scope>
    <source>
        <strain evidence="2">51987-8</strain>
    </source>
</reference>
<dbReference type="InterPro" id="IPR002110">
    <property type="entry name" value="Ankyrin_rpt"/>
</dbReference>
<dbReference type="STRING" id="39966.A0A369JUN8"/>
<evidence type="ECO:0000313" key="3">
    <source>
        <dbReference type="Proteomes" id="UP000076154"/>
    </source>
</evidence>
<dbReference type="OrthoDB" id="508139at2759"/>
<dbReference type="SUPFAM" id="SSF48403">
    <property type="entry name" value="Ankyrin repeat"/>
    <property type="match status" value="1"/>
</dbReference>
<dbReference type="Gene3D" id="1.25.40.20">
    <property type="entry name" value="Ankyrin repeat-containing domain"/>
    <property type="match status" value="1"/>
</dbReference>
<name>A0A369JUN8_HYPMA</name>
<accession>A0A369JUN8</accession>
<comment type="caution">
    <text evidence="2">The sequence shown here is derived from an EMBL/GenBank/DDBJ whole genome shotgun (WGS) entry which is preliminary data.</text>
</comment>
<organism evidence="2 3">
    <name type="scientific">Hypsizygus marmoreus</name>
    <name type="common">White beech mushroom</name>
    <name type="synonym">Agaricus marmoreus</name>
    <dbReference type="NCBI Taxonomy" id="39966"/>
    <lineage>
        <taxon>Eukaryota</taxon>
        <taxon>Fungi</taxon>
        <taxon>Dikarya</taxon>
        <taxon>Basidiomycota</taxon>
        <taxon>Agaricomycotina</taxon>
        <taxon>Agaricomycetes</taxon>
        <taxon>Agaricomycetidae</taxon>
        <taxon>Agaricales</taxon>
        <taxon>Tricholomatineae</taxon>
        <taxon>Lyophyllaceae</taxon>
        <taxon>Hypsizygus</taxon>
    </lineage>
</organism>
<keyword evidence="1" id="KW-0040">ANK repeat</keyword>
<gene>
    <name evidence="2" type="ORF">Hypma_006133</name>
</gene>
<feature type="repeat" description="ANK" evidence="1">
    <location>
        <begin position="251"/>
        <end position="283"/>
    </location>
</feature>
<dbReference type="PROSITE" id="PS50088">
    <property type="entry name" value="ANK_REPEAT"/>
    <property type="match status" value="1"/>
</dbReference>
<sequence>MASEFNVTTTLNPDYGDRDRVQSFFIELTHSELDGVANISGLKILRRPYRGSFSKNLYEYGLERLAVEVFDKFGHVRPWLVDEGTRRGTGCWGKELDSGALIYIGNISIDQEWLSQAEVVLSHMINALVQSLQLQNGGTLVYDPPEESTATALHDSQQISFLQKTGFRRIGRTGFLGYAIDPSHPSRRLSAEADAAPQDEGFDKEDLHTDEVKLRFPLHFSIVTIERPEVCNVIKTFHRQDPSSIHQADSSGFTPIYTALSRANLPAVRTLLELGVAEDLVNAHNREGMTALEKLETVMRSSREFSEALTGYWNGYSDDELRCEFWTKRAMGLPTSTNDEASYLTIRRWGCTCGSCAGGWLSRRMRFRLELSAGTSNDNMGEQLVEFKRGQAIQDPVAELTDLVSEYIPPHLRRSFFKTFYQGYRSVFAAIEQFLWISNEPLSVARVASLAIRGTGLSFYLAKGGKYEYAVAALIGAAETASELGYGDFEDMYLGEAAFTTDYMDIPPCDNDLEFALVRRMAGLHPGLPWGPYKVGEVNIHGDSMLGVLSAGAVPECMQELERRIRLGETF</sequence>
<evidence type="ECO:0000256" key="1">
    <source>
        <dbReference type="PROSITE-ProRule" id="PRU00023"/>
    </source>
</evidence>
<protein>
    <submittedName>
        <fullName evidence="2">Uncharacterized protein</fullName>
    </submittedName>
</protein>